<dbReference type="AlphaFoldDB" id="A0A7C3C219"/>
<evidence type="ECO:0000256" key="5">
    <source>
        <dbReference type="SAM" id="Phobius"/>
    </source>
</evidence>
<dbReference type="PANTHER" id="PTHR43652">
    <property type="entry name" value="BASIC AMINO ACID ANTIPORTER YFCC-RELATED"/>
    <property type="match status" value="1"/>
</dbReference>
<keyword evidence="4 5" id="KW-0472">Membrane</keyword>
<sequence length="148" mass="15609">GVVWLYAATISLGVQMQNTGAAEWISNSFLSVLGPLHMDHGVPLSAATAVLTTIVTNTMSAGAAVAVLGPITLRTAQLAGEDPLILGYVTAVASSFAYFTAAAHPAFLIVYASGYLKAKDFFKVGWRMAIMSMVILLLASAFYWPHLS</sequence>
<comment type="subcellular location">
    <subcellularLocation>
        <location evidence="1">Membrane</location>
        <topology evidence="1">Multi-pass membrane protein</topology>
    </subcellularLocation>
</comment>
<dbReference type="GO" id="GO:0022857">
    <property type="term" value="F:transmembrane transporter activity"/>
    <property type="evidence" value="ECO:0007669"/>
    <property type="project" value="InterPro"/>
</dbReference>
<reference evidence="6" key="1">
    <citation type="journal article" date="2020" name="mSystems">
        <title>Genome- and Community-Level Interaction Insights into Carbon Utilization and Element Cycling Functions of Hydrothermarchaeota in Hydrothermal Sediment.</title>
        <authorList>
            <person name="Zhou Z."/>
            <person name="Liu Y."/>
            <person name="Xu W."/>
            <person name="Pan J."/>
            <person name="Luo Z.H."/>
            <person name="Li M."/>
        </authorList>
    </citation>
    <scope>NUCLEOTIDE SEQUENCE [LARGE SCALE GENOMIC DNA]</scope>
    <source>
        <strain evidence="6">HyVt-489</strain>
    </source>
</reference>
<feature type="non-terminal residue" evidence="6">
    <location>
        <position position="1"/>
    </location>
</feature>
<proteinExistence type="predicted"/>
<evidence type="ECO:0000256" key="4">
    <source>
        <dbReference type="ARBA" id="ARBA00023136"/>
    </source>
</evidence>
<dbReference type="PANTHER" id="PTHR43652:SF2">
    <property type="entry name" value="BASIC AMINO ACID ANTIPORTER YFCC-RELATED"/>
    <property type="match status" value="1"/>
</dbReference>
<name>A0A7C3C219_9PROT</name>
<evidence type="ECO:0000256" key="2">
    <source>
        <dbReference type="ARBA" id="ARBA00022692"/>
    </source>
</evidence>
<accession>A0A7C3C219</accession>
<protein>
    <submittedName>
        <fullName evidence="6">Anion transporter</fullName>
    </submittedName>
</protein>
<evidence type="ECO:0000313" key="6">
    <source>
        <dbReference type="EMBL" id="HFB55542.1"/>
    </source>
</evidence>
<feature type="transmembrane region" description="Helical" evidence="5">
    <location>
        <begin position="124"/>
        <end position="144"/>
    </location>
</feature>
<keyword evidence="2 5" id="KW-0812">Transmembrane</keyword>
<evidence type="ECO:0000256" key="3">
    <source>
        <dbReference type="ARBA" id="ARBA00022989"/>
    </source>
</evidence>
<organism evidence="6">
    <name type="scientific">Hellea balneolensis</name>
    <dbReference type="NCBI Taxonomy" id="287478"/>
    <lineage>
        <taxon>Bacteria</taxon>
        <taxon>Pseudomonadati</taxon>
        <taxon>Pseudomonadota</taxon>
        <taxon>Alphaproteobacteria</taxon>
        <taxon>Maricaulales</taxon>
        <taxon>Robiginitomaculaceae</taxon>
        <taxon>Hellea</taxon>
    </lineage>
</organism>
<feature type="transmembrane region" description="Helical" evidence="5">
    <location>
        <begin position="46"/>
        <end position="73"/>
    </location>
</feature>
<dbReference type="InterPro" id="IPR001898">
    <property type="entry name" value="SLC13A/DASS"/>
</dbReference>
<evidence type="ECO:0000256" key="1">
    <source>
        <dbReference type="ARBA" id="ARBA00004141"/>
    </source>
</evidence>
<feature type="transmembrane region" description="Helical" evidence="5">
    <location>
        <begin position="85"/>
        <end position="112"/>
    </location>
</feature>
<dbReference type="Proteomes" id="UP000886042">
    <property type="component" value="Unassembled WGS sequence"/>
</dbReference>
<dbReference type="GO" id="GO:0005886">
    <property type="term" value="C:plasma membrane"/>
    <property type="evidence" value="ECO:0007669"/>
    <property type="project" value="TreeGrafter"/>
</dbReference>
<gene>
    <name evidence="6" type="ORF">ENJ46_06415</name>
</gene>
<dbReference type="Pfam" id="PF00939">
    <property type="entry name" value="Na_sulph_symp"/>
    <property type="match status" value="1"/>
</dbReference>
<keyword evidence="3 5" id="KW-1133">Transmembrane helix</keyword>
<dbReference type="InterPro" id="IPR051679">
    <property type="entry name" value="DASS-Related_Transporters"/>
</dbReference>
<comment type="caution">
    <text evidence="6">The sequence shown here is derived from an EMBL/GenBank/DDBJ whole genome shotgun (WGS) entry which is preliminary data.</text>
</comment>
<dbReference type="EMBL" id="DRMN01000411">
    <property type="protein sequence ID" value="HFB55542.1"/>
    <property type="molecule type" value="Genomic_DNA"/>
</dbReference>